<proteinExistence type="predicted"/>
<evidence type="ECO:0000256" key="1">
    <source>
        <dbReference type="SAM" id="Phobius"/>
    </source>
</evidence>
<organism evidence="2">
    <name type="scientific">marine sediment metagenome</name>
    <dbReference type="NCBI Taxonomy" id="412755"/>
    <lineage>
        <taxon>unclassified sequences</taxon>
        <taxon>metagenomes</taxon>
        <taxon>ecological metagenomes</taxon>
    </lineage>
</organism>
<protein>
    <submittedName>
        <fullName evidence="2">Uncharacterized protein</fullName>
    </submittedName>
</protein>
<keyword evidence="1" id="KW-0812">Transmembrane</keyword>
<gene>
    <name evidence="2" type="ORF">LCGC14_2655350</name>
</gene>
<name>A0A0F9C3X7_9ZZZZ</name>
<reference evidence="2" key="1">
    <citation type="journal article" date="2015" name="Nature">
        <title>Complex archaea that bridge the gap between prokaryotes and eukaryotes.</title>
        <authorList>
            <person name="Spang A."/>
            <person name="Saw J.H."/>
            <person name="Jorgensen S.L."/>
            <person name="Zaremba-Niedzwiedzka K."/>
            <person name="Martijn J."/>
            <person name="Lind A.E."/>
            <person name="van Eijk R."/>
            <person name="Schleper C."/>
            <person name="Guy L."/>
            <person name="Ettema T.J."/>
        </authorList>
    </citation>
    <scope>NUCLEOTIDE SEQUENCE</scope>
</reference>
<feature type="transmembrane region" description="Helical" evidence="1">
    <location>
        <begin position="35"/>
        <end position="53"/>
    </location>
</feature>
<keyword evidence="1" id="KW-0472">Membrane</keyword>
<accession>A0A0F9C3X7</accession>
<evidence type="ECO:0000313" key="2">
    <source>
        <dbReference type="EMBL" id="KKK97179.1"/>
    </source>
</evidence>
<comment type="caution">
    <text evidence="2">The sequence shown here is derived from an EMBL/GenBank/DDBJ whole genome shotgun (WGS) entry which is preliminary data.</text>
</comment>
<sequence length="58" mass="6955">MDVQMIADIVMLKKWLFALNGRLVKINYKLRIEIYINYIIELESLILLFYITAESLYV</sequence>
<keyword evidence="1" id="KW-1133">Transmembrane helix</keyword>
<dbReference type="EMBL" id="LAZR01046165">
    <property type="protein sequence ID" value="KKK97179.1"/>
    <property type="molecule type" value="Genomic_DNA"/>
</dbReference>
<dbReference type="AlphaFoldDB" id="A0A0F9C3X7"/>